<dbReference type="PANTHER" id="PTHR10859">
    <property type="entry name" value="GLYCOSYL TRANSFERASE"/>
    <property type="match status" value="1"/>
</dbReference>
<accession>A0A1V4QEB6</accession>
<organism evidence="2 3">
    <name type="scientific">candidate division WOR-3 bacterium 4484_100</name>
    <dbReference type="NCBI Taxonomy" id="1936077"/>
    <lineage>
        <taxon>Bacteria</taxon>
        <taxon>Bacteria division WOR-3</taxon>
    </lineage>
</organism>
<evidence type="ECO:0000313" key="3">
    <source>
        <dbReference type="Proteomes" id="UP000191663"/>
    </source>
</evidence>
<feature type="domain" description="Glycosyltransferase 2-like" evidence="1">
    <location>
        <begin position="8"/>
        <end position="141"/>
    </location>
</feature>
<dbReference type="SUPFAM" id="SSF53448">
    <property type="entry name" value="Nucleotide-diphospho-sugar transferases"/>
    <property type="match status" value="1"/>
</dbReference>
<dbReference type="InterPro" id="IPR001173">
    <property type="entry name" value="Glyco_trans_2-like"/>
</dbReference>
<protein>
    <recommendedName>
        <fullName evidence="1">Glycosyltransferase 2-like domain-containing protein</fullName>
    </recommendedName>
</protein>
<evidence type="ECO:0000313" key="2">
    <source>
        <dbReference type="EMBL" id="OPX17709.1"/>
    </source>
</evidence>
<dbReference type="InterPro" id="IPR029044">
    <property type="entry name" value="Nucleotide-diphossugar_trans"/>
</dbReference>
<evidence type="ECO:0000259" key="1">
    <source>
        <dbReference type="Pfam" id="PF00535"/>
    </source>
</evidence>
<gene>
    <name evidence="2" type="ORF">BXT86_04970</name>
</gene>
<sequence>MDKRGLGVVIPAYNAEKTIKGIAEELIRIGFRPENIIVVDDGSCDRTSEIVQGLGVSVIRHPKNSGKGASLRDGFNLARLKSLEKVITIDADNQHRVSEIENFLKRADVCDLLIGIRKDNIDAMPWPRRMVNRTVSLVVSLLSDRYIPDAQCGFRLIDLRIFDRIILQTDRYQTESELLIKASRSGCKIGFVPITTYYNSSKSYIRPVLDTVRFIRMALRSLWR</sequence>
<name>A0A1V4QEB6_UNCW3</name>
<dbReference type="CDD" id="cd04179">
    <property type="entry name" value="DPM_DPG-synthase_like"/>
    <property type="match status" value="1"/>
</dbReference>
<dbReference type="Gene3D" id="3.90.550.10">
    <property type="entry name" value="Spore Coat Polysaccharide Biosynthesis Protein SpsA, Chain A"/>
    <property type="match status" value="1"/>
</dbReference>
<dbReference type="EMBL" id="MUKB01000087">
    <property type="protein sequence ID" value="OPX17709.1"/>
    <property type="molecule type" value="Genomic_DNA"/>
</dbReference>
<dbReference type="PANTHER" id="PTHR10859:SF91">
    <property type="entry name" value="DOLICHYL-PHOSPHATE BETA-GLUCOSYLTRANSFERASE"/>
    <property type="match status" value="1"/>
</dbReference>
<dbReference type="Proteomes" id="UP000191663">
    <property type="component" value="Unassembled WGS sequence"/>
</dbReference>
<comment type="caution">
    <text evidence="2">The sequence shown here is derived from an EMBL/GenBank/DDBJ whole genome shotgun (WGS) entry which is preliminary data.</text>
</comment>
<dbReference type="GO" id="GO:0006487">
    <property type="term" value="P:protein N-linked glycosylation"/>
    <property type="evidence" value="ECO:0007669"/>
    <property type="project" value="TreeGrafter"/>
</dbReference>
<proteinExistence type="predicted"/>
<dbReference type="AlphaFoldDB" id="A0A1V4QEB6"/>
<reference evidence="3" key="1">
    <citation type="submission" date="2017-01" db="EMBL/GenBank/DDBJ databases">
        <title>Novel pathways for hydrocarbon cycling and metabolic interdependencies in hydrothermal sediment communities.</title>
        <authorList>
            <person name="Dombrowski N."/>
            <person name="Seitz K."/>
            <person name="Teske A."/>
            <person name="Baker B."/>
        </authorList>
    </citation>
    <scope>NUCLEOTIDE SEQUENCE [LARGE SCALE GENOMIC DNA]</scope>
</reference>
<dbReference type="Pfam" id="PF00535">
    <property type="entry name" value="Glycos_transf_2"/>
    <property type="match status" value="1"/>
</dbReference>